<keyword evidence="4 7" id="KW-1133">Transmembrane helix</keyword>
<dbReference type="Pfam" id="PF13491">
    <property type="entry name" value="FtsK_4TM"/>
    <property type="match status" value="1"/>
</dbReference>
<feature type="compositionally biased region" description="Basic and acidic residues" evidence="6">
    <location>
        <begin position="334"/>
        <end position="359"/>
    </location>
</feature>
<evidence type="ECO:0000313" key="9">
    <source>
        <dbReference type="EMBL" id="NOJ82633.1"/>
    </source>
</evidence>
<feature type="transmembrane region" description="Helical" evidence="7">
    <location>
        <begin position="80"/>
        <end position="104"/>
    </location>
</feature>
<feature type="domain" description="DNA translocase FtsK 4TM region" evidence="8">
    <location>
        <begin position="83"/>
        <end position="237"/>
    </location>
</feature>
<keyword evidence="5 7" id="KW-0472">Membrane</keyword>
<keyword evidence="2" id="KW-1003">Cell membrane</keyword>
<evidence type="ECO:0000256" key="4">
    <source>
        <dbReference type="ARBA" id="ARBA00022989"/>
    </source>
</evidence>
<evidence type="ECO:0000256" key="5">
    <source>
        <dbReference type="ARBA" id="ARBA00023136"/>
    </source>
</evidence>
<proteinExistence type="predicted"/>
<evidence type="ECO:0000259" key="8">
    <source>
        <dbReference type="Pfam" id="PF13491"/>
    </source>
</evidence>
<comment type="caution">
    <text evidence="9">The sequence shown here is derived from an EMBL/GenBank/DDBJ whole genome shotgun (WGS) entry which is preliminary data.</text>
</comment>
<evidence type="ECO:0000256" key="1">
    <source>
        <dbReference type="ARBA" id="ARBA00004651"/>
    </source>
</evidence>
<dbReference type="Proteomes" id="UP000533080">
    <property type="component" value="Unassembled WGS sequence"/>
</dbReference>
<feature type="transmembrane region" description="Helical" evidence="7">
    <location>
        <begin position="164"/>
        <end position="183"/>
    </location>
</feature>
<evidence type="ECO:0000256" key="3">
    <source>
        <dbReference type="ARBA" id="ARBA00022692"/>
    </source>
</evidence>
<keyword evidence="3 7" id="KW-0812">Transmembrane</keyword>
<accession>A0A7Y4MVF5</accession>
<evidence type="ECO:0000256" key="7">
    <source>
        <dbReference type="SAM" id="Phobius"/>
    </source>
</evidence>
<sequence length="463" mass="48729">MQPKCRFPVRSWKIDRSPALPTLAAGIATARYAAETRRGKTDMTAKKGRAEKAVLSRQEIATRRRALADKRMKAGKGGDVTTRAITGVFLLAASLIALLAVATFDAKDRVGPGFNNAVGPMGHLIAESLRGLLGVCAYLIPAGGIYTAMVLFVGSRDRKRGPQIISLALLTVSVSVLAQLMFAGDKGWAHPPGGALGASLGGIMASLFSTVGTVILVTAISAAALIVGTQYTFLKLCSLAWAGLCVVGRRVQESASVFWEAQKVAYQERQERAAQEKLEEAAFLAQLEADEEELAEAERLAEEAEAAEAEAMAEEAFRLSKQQEKEQAAAAKLALKESRERQQAEKLEKKLLPPTREADSLPPAPAPVLALPEKAPAKAEKRPALGADPAWAASFLPPSPNLIIPADGADAPETPRARRKPNIVTGPAPVPMADVEAEPVAPVAAAPIAPVPPAPAAPADIVP</sequence>
<feature type="transmembrane region" description="Helical" evidence="7">
    <location>
        <begin position="131"/>
        <end position="152"/>
    </location>
</feature>
<feature type="region of interest" description="Disordered" evidence="6">
    <location>
        <begin position="330"/>
        <end position="366"/>
    </location>
</feature>
<comment type="subcellular location">
    <subcellularLocation>
        <location evidence="1">Cell membrane</location>
        <topology evidence="1">Multi-pass membrane protein</topology>
    </subcellularLocation>
</comment>
<reference evidence="9 10" key="1">
    <citation type="submission" date="2020-05" db="EMBL/GenBank/DDBJ databases">
        <authorList>
            <person name="Whitworth D."/>
        </authorList>
    </citation>
    <scope>NUCLEOTIDE SEQUENCE [LARGE SCALE GENOMIC DNA]</scope>
    <source>
        <strain evidence="9 10">AM005</strain>
    </source>
</reference>
<gene>
    <name evidence="9" type="ORF">HNV28_30690</name>
</gene>
<feature type="non-terminal residue" evidence="9">
    <location>
        <position position="463"/>
    </location>
</feature>
<protein>
    <submittedName>
        <fullName evidence="9">DNA translocase FtsK</fullName>
    </submittedName>
</protein>
<evidence type="ECO:0000313" key="10">
    <source>
        <dbReference type="Proteomes" id="UP000533080"/>
    </source>
</evidence>
<name>A0A7Y4MVF5_MYXXA</name>
<dbReference type="InterPro" id="IPR025199">
    <property type="entry name" value="FtsK_4TM"/>
</dbReference>
<organism evidence="9 10">
    <name type="scientific">Myxococcus xanthus</name>
    <dbReference type="NCBI Taxonomy" id="34"/>
    <lineage>
        <taxon>Bacteria</taxon>
        <taxon>Pseudomonadati</taxon>
        <taxon>Myxococcota</taxon>
        <taxon>Myxococcia</taxon>
        <taxon>Myxococcales</taxon>
        <taxon>Cystobacterineae</taxon>
        <taxon>Myxococcaceae</taxon>
        <taxon>Myxococcus</taxon>
    </lineage>
</organism>
<feature type="region of interest" description="Disordered" evidence="6">
    <location>
        <begin position="407"/>
        <end position="430"/>
    </location>
</feature>
<dbReference type="AlphaFoldDB" id="A0A7Y4MVF5"/>
<evidence type="ECO:0000256" key="6">
    <source>
        <dbReference type="SAM" id="MobiDB-lite"/>
    </source>
</evidence>
<dbReference type="GO" id="GO:0005886">
    <property type="term" value="C:plasma membrane"/>
    <property type="evidence" value="ECO:0007669"/>
    <property type="project" value="UniProtKB-SubCell"/>
</dbReference>
<dbReference type="EMBL" id="JABFNT010000137">
    <property type="protein sequence ID" value="NOJ82633.1"/>
    <property type="molecule type" value="Genomic_DNA"/>
</dbReference>
<evidence type="ECO:0000256" key="2">
    <source>
        <dbReference type="ARBA" id="ARBA00022475"/>
    </source>
</evidence>
<feature type="transmembrane region" description="Helical" evidence="7">
    <location>
        <begin position="203"/>
        <end position="227"/>
    </location>
</feature>